<dbReference type="SUPFAM" id="SSF51604">
    <property type="entry name" value="Enolase C-terminal domain-like"/>
    <property type="match status" value="1"/>
</dbReference>
<comment type="caution">
    <text evidence="9">The sequence shown here is derived from an EMBL/GenBank/DDBJ whole genome shotgun (WGS) entry which is preliminary data.</text>
</comment>
<feature type="active site" description="Proton acceptor; specific for (S)-substrate epimerization" evidence="5">
    <location>
        <position position="251"/>
    </location>
</feature>
<sequence length="339" mass="38517">MQLILKPYNLKLRHTFTISRESYDVQPTLIIELKDGEYSGYGEATSNPYYNITIPKMIDDLNSLKPLIKENSHLTTEAFWDKMYPHLKHDMFALCGLDLAFNDLFAKKQGKKLYELWNYDISKNPLTDYTIGIDSIEKMVAKMKEVPWPIYKIKLGTKEDIKIIEELRKHTNAVFRVDANCGWTVEETIKNSIQLKKLGVEFLEQPLKADEWDDHKEVFSKSVLPIIADESCQIEEDVLKCHNHFHGVNVKLVKCGGLTSAKRMLIQAKELNMKTMVGCMTESSVGISAIAHLLPLLDYVDMDGAMLLAEDIATGVTINDGIIKYSDLNGTGITLTKHQ</sequence>
<dbReference type="FunFam" id="3.20.20.120:FF:000021">
    <property type="entry name" value="Dipeptide epimerase"/>
    <property type="match status" value="1"/>
</dbReference>
<feature type="domain" description="Mandelate racemase/muconate lactonizing enzyme C-terminal" evidence="8">
    <location>
        <begin position="136"/>
        <end position="225"/>
    </location>
</feature>
<keyword evidence="3 6" id="KW-0460">Magnesium</keyword>
<keyword evidence="2 6" id="KW-0479">Metal-binding</keyword>
<dbReference type="SFLD" id="SFLDG00180">
    <property type="entry name" value="muconate_cycloisomerase"/>
    <property type="match status" value="1"/>
</dbReference>
<dbReference type="PANTHER" id="PTHR48080">
    <property type="entry name" value="D-GALACTONATE DEHYDRATASE-RELATED"/>
    <property type="match status" value="1"/>
</dbReference>
<dbReference type="RefSeq" id="WP_134247474.1">
    <property type="nucleotide sequence ID" value="NZ_SNQI01000002.1"/>
</dbReference>
<evidence type="ECO:0000313" key="10">
    <source>
        <dbReference type="Proteomes" id="UP000298517"/>
    </source>
</evidence>
<dbReference type="InterPro" id="IPR013342">
    <property type="entry name" value="Mandelate_racemase_C"/>
</dbReference>
<comment type="cofactor">
    <cofactor evidence="6 7">
        <name>Mg(2+)</name>
        <dbReference type="ChEBI" id="CHEBI:18420"/>
    </cofactor>
    <text evidence="6 7">Binds 1 Mg(2+) ion per subunit.</text>
</comment>
<dbReference type="Proteomes" id="UP000298517">
    <property type="component" value="Unassembled WGS sequence"/>
</dbReference>
<keyword evidence="4 7" id="KW-0413">Isomerase</keyword>
<reference evidence="9 10" key="1">
    <citation type="journal article" date="2011" name="J. Microbiol.">
        <title>Gramella jeungdoensis sp. nov., isolated from a solar saltern in Korea.</title>
        <authorList>
            <person name="Joung Y."/>
            <person name="Kim H."/>
            <person name="Jang T."/>
            <person name="Ahn T.S."/>
            <person name="Joh K."/>
        </authorList>
    </citation>
    <scope>NUCLEOTIDE SEQUENCE [LARGE SCALE GENOMIC DNA]</scope>
    <source>
        <strain evidence="9 10">KCTC 23123</strain>
    </source>
</reference>
<dbReference type="InterPro" id="IPR034603">
    <property type="entry name" value="Dipeptide_epimerase"/>
</dbReference>
<dbReference type="EC" id="5.1.1.-" evidence="7"/>
<comment type="similarity">
    <text evidence="1 7">Belongs to the mandelate racemase/muconate lactonizing enzyme family.</text>
</comment>
<dbReference type="GO" id="GO:0000287">
    <property type="term" value="F:magnesium ion binding"/>
    <property type="evidence" value="ECO:0007669"/>
    <property type="project" value="UniProtKB-ARBA"/>
</dbReference>
<dbReference type="PANTHER" id="PTHR48080:SF3">
    <property type="entry name" value="ENOLASE SUPERFAMILY MEMBER DDB_G0284701"/>
    <property type="match status" value="1"/>
</dbReference>
<gene>
    <name evidence="9" type="ORF">E2488_06165</name>
</gene>
<evidence type="ECO:0000256" key="1">
    <source>
        <dbReference type="ARBA" id="ARBA00008031"/>
    </source>
</evidence>
<proteinExistence type="inferred from homology"/>
<feature type="binding site" evidence="6">
    <location>
        <position position="178"/>
    </location>
    <ligand>
        <name>Mg(2+)</name>
        <dbReference type="ChEBI" id="CHEBI:18420"/>
    </ligand>
</feature>
<evidence type="ECO:0000259" key="8">
    <source>
        <dbReference type="SMART" id="SM00922"/>
    </source>
</evidence>
<evidence type="ECO:0000256" key="3">
    <source>
        <dbReference type="ARBA" id="ARBA00022842"/>
    </source>
</evidence>
<accession>A0A4Y8ATA1</accession>
<evidence type="ECO:0000256" key="4">
    <source>
        <dbReference type="ARBA" id="ARBA00023235"/>
    </source>
</evidence>
<feature type="binding site" evidence="6">
    <location>
        <position position="204"/>
    </location>
    <ligand>
        <name>Mg(2+)</name>
        <dbReference type="ChEBI" id="CHEBI:18420"/>
    </ligand>
</feature>
<name>A0A4Y8ATA1_9FLAO</name>
<dbReference type="GO" id="GO:0016855">
    <property type="term" value="F:racemase and epimerase activity, acting on amino acids and derivatives"/>
    <property type="evidence" value="ECO:0007669"/>
    <property type="project" value="UniProtKB-UniRule"/>
</dbReference>
<evidence type="ECO:0000313" key="9">
    <source>
        <dbReference type="EMBL" id="TEW75104.1"/>
    </source>
</evidence>
<dbReference type="Gene3D" id="3.30.390.10">
    <property type="entry name" value="Enolase-like, N-terminal domain"/>
    <property type="match status" value="1"/>
</dbReference>
<dbReference type="InterPro" id="IPR029065">
    <property type="entry name" value="Enolase_C-like"/>
</dbReference>
<evidence type="ECO:0000256" key="5">
    <source>
        <dbReference type="PIRSR" id="PIRSR634603-1"/>
    </source>
</evidence>
<dbReference type="InterPro" id="IPR036849">
    <property type="entry name" value="Enolase-like_C_sf"/>
</dbReference>
<feature type="active site" description="Proton acceptor; specific for (R)-substrate epimerization" evidence="5">
    <location>
        <position position="154"/>
    </location>
</feature>
<organism evidence="9 10">
    <name type="scientific">Gramella jeungdoensis</name>
    <dbReference type="NCBI Taxonomy" id="708091"/>
    <lineage>
        <taxon>Bacteria</taxon>
        <taxon>Pseudomonadati</taxon>
        <taxon>Bacteroidota</taxon>
        <taxon>Flavobacteriia</taxon>
        <taxon>Flavobacteriales</taxon>
        <taxon>Flavobacteriaceae</taxon>
        <taxon>Christiangramia</taxon>
    </lineage>
</organism>
<keyword evidence="10" id="KW-1185">Reference proteome</keyword>
<feature type="binding site" evidence="6">
    <location>
        <position position="229"/>
    </location>
    <ligand>
        <name>Mg(2+)</name>
        <dbReference type="ChEBI" id="CHEBI:18420"/>
    </ligand>
</feature>
<dbReference type="Gene3D" id="3.20.20.120">
    <property type="entry name" value="Enolase-like C-terminal domain"/>
    <property type="match status" value="1"/>
</dbReference>
<dbReference type="InterPro" id="IPR034593">
    <property type="entry name" value="DgoD-like"/>
</dbReference>
<evidence type="ECO:0000256" key="7">
    <source>
        <dbReference type="RuleBase" id="RU366006"/>
    </source>
</evidence>
<dbReference type="CDD" id="cd03319">
    <property type="entry name" value="L-Ala-DL-Glu_epimerase"/>
    <property type="match status" value="1"/>
</dbReference>
<protein>
    <recommendedName>
        <fullName evidence="7">Dipeptide epimerase</fullName>
        <ecNumber evidence="7">5.1.1.-</ecNumber>
    </recommendedName>
</protein>
<dbReference type="AlphaFoldDB" id="A0A4Y8ATA1"/>
<dbReference type="InterPro" id="IPR029017">
    <property type="entry name" value="Enolase-like_N"/>
</dbReference>
<dbReference type="Pfam" id="PF13378">
    <property type="entry name" value="MR_MLE_C"/>
    <property type="match status" value="1"/>
</dbReference>
<evidence type="ECO:0000256" key="2">
    <source>
        <dbReference type="ARBA" id="ARBA00022723"/>
    </source>
</evidence>
<dbReference type="Pfam" id="PF02746">
    <property type="entry name" value="MR_MLE_N"/>
    <property type="match status" value="1"/>
</dbReference>
<dbReference type="InterPro" id="IPR013341">
    <property type="entry name" value="Mandelate_racemase_N_dom"/>
</dbReference>
<dbReference type="OrthoDB" id="9775391at2"/>
<dbReference type="EMBL" id="SNQI01000002">
    <property type="protein sequence ID" value="TEW75104.1"/>
    <property type="molecule type" value="Genomic_DNA"/>
</dbReference>
<dbReference type="SFLD" id="SFLDS00001">
    <property type="entry name" value="Enolase"/>
    <property type="match status" value="1"/>
</dbReference>
<dbReference type="SUPFAM" id="SSF54826">
    <property type="entry name" value="Enolase N-terminal domain-like"/>
    <property type="match status" value="1"/>
</dbReference>
<evidence type="ECO:0000256" key="6">
    <source>
        <dbReference type="PIRSR" id="PIRSR634603-3"/>
    </source>
</evidence>
<dbReference type="SMART" id="SM00922">
    <property type="entry name" value="MR_MLE"/>
    <property type="match status" value="1"/>
</dbReference>